<dbReference type="RefSeq" id="WP_200891680.1">
    <property type="nucleotide sequence ID" value="NZ_BAFN01000001.1"/>
</dbReference>
<sequence>MTTTTLTALKEQSCQTLLASGHTACTGCGEALAAKLVLGAAGSQVIVTDSTGCLEVFTTRFPQSSWEVPFIHSLFENSAAVASGIEAALKSLGRQNEAKVIAQGGDGGTADIGLQALSGMLERGHDILYVCYDNEAYMNTGVQRSGLTPFDCMTTTSPYGEFSWGNKHNKKDMPGIAAAHNIPYVATASVAFPKDIENKVKKALSITGPKYLQIHSPCPLGWRSDPQLTIKVAKLAVLTGLYPIFEMEDGKTTKVRKVTTPKTPVEEYLKIQGRFAHLFKSPKGKEEIQKIQEIADRNIEKYGLA</sequence>
<name>A0ABQ0JUG6_9BACT</name>
<dbReference type="Pfam" id="PF02775">
    <property type="entry name" value="TPP_enzyme_C"/>
    <property type="match status" value="1"/>
</dbReference>
<feature type="domain" description="Thiamine pyrophosphate enzyme TPP-binding" evidence="2">
    <location>
        <begin position="51"/>
        <end position="213"/>
    </location>
</feature>
<evidence type="ECO:0000256" key="1">
    <source>
        <dbReference type="ARBA" id="ARBA00023002"/>
    </source>
</evidence>
<organism evidence="3 4">
    <name type="scientific">Candidatus Brocadia sinica JPN1</name>
    <dbReference type="NCBI Taxonomy" id="1197129"/>
    <lineage>
        <taxon>Bacteria</taxon>
        <taxon>Pseudomonadati</taxon>
        <taxon>Planctomycetota</taxon>
        <taxon>Candidatus Brocadiia</taxon>
        <taxon>Candidatus Brocadiales</taxon>
        <taxon>Candidatus Brocadiaceae</taxon>
        <taxon>Candidatus Brocadia</taxon>
    </lineage>
</organism>
<dbReference type="PANTHER" id="PTHR42897:SF2">
    <property type="entry name" value="PYRUVATE SYNTHASE SUBUNIT PORB"/>
    <property type="match status" value="1"/>
</dbReference>
<gene>
    <name evidence="3" type="ORF">BROSI_A0886</name>
</gene>
<dbReference type="Gene3D" id="3.40.50.970">
    <property type="match status" value="2"/>
</dbReference>
<dbReference type="CDD" id="cd03376">
    <property type="entry name" value="TPP_PFOR_porB_like"/>
    <property type="match status" value="1"/>
</dbReference>
<keyword evidence="1" id="KW-0560">Oxidoreductase</keyword>
<protein>
    <submittedName>
        <fullName evidence="3">Pyruvate:ferredoxin oxidoreductase and related 2-oxoacid:ferredoxin oxidoreductases beta subunit</fullName>
    </submittedName>
</protein>
<dbReference type="PANTHER" id="PTHR42897">
    <property type="entry name" value="PYRUVATE SYNTHASE SUBUNIT PORB"/>
    <property type="match status" value="1"/>
</dbReference>
<dbReference type="Proteomes" id="UP000032309">
    <property type="component" value="Unassembled WGS sequence"/>
</dbReference>
<dbReference type="EMBL" id="BAFN01000001">
    <property type="protein sequence ID" value="GAN32373.1"/>
    <property type="molecule type" value="Genomic_DNA"/>
</dbReference>
<evidence type="ECO:0000313" key="4">
    <source>
        <dbReference type="Proteomes" id="UP000032309"/>
    </source>
</evidence>
<evidence type="ECO:0000313" key="3">
    <source>
        <dbReference type="EMBL" id="GAN32373.1"/>
    </source>
</evidence>
<dbReference type="InterPro" id="IPR029061">
    <property type="entry name" value="THDP-binding"/>
</dbReference>
<dbReference type="SUPFAM" id="SSF52518">
    <property type="entry name" value="Thiamin diphosphate-binding fold (THDP-binding)"/>
    <property type="match status" value="1"/>
</dbReference>
<reference evidence="4" key="1">
    <citation type="journal article" date="2015" name="Genome Announc.">
        <title>Draft Genome Sequence of an Anaerobic Ammonium-Oxidizing Bacterium, "Candidatus Brocadia sinica".</title>
        <authorList>
            <person name="Oshiki M."/>
            <person name="Shinyako-Hata K."/>
            <person name="Satoh H."/>
            <person name="Okabe S."/>
        </authorList>
    </citation>
    <scope>NUCLEOTIDE SEQUENCE [LARGE SCALE GENOMIC DNA]</scope>
    <source>
        <strain evidence="4">JPN1</strain>
    </source>
</reference>
<evidence type="ECO:0000259" key="2">
    <source>
        <dbReference type="Pfam" id="PF02775"/>
    </source>
</evidence>
<keyword evidence="3" id="KW-0670">Pyruvate</keyword>
<keyword evidence="4" id="KW-1185">Reference proteome</keyword>
<dbReference type="InterPro" id="IPR051479">
    <property type="entry name" value="PorB-like"/>
</dbReference>
<comment type="caution">
    <text evidence="3">The sequence shown here is derived from an EMBL/GenBank/DDBJ whole genome shotgun (WGS) entry which is preliminary data.</text>
</comment>
<proteinExistence type="predicted"/>
<accession>A0ABQ0JUG6</accession>
<dbReference type="InterPro" id="IPR011766">
    <property type="entry name" value="TPP_enzyme_TPP-bd"/>
</dbReference>